<evidence type="ECO:0000313" key="3">
    <source>
        <dbReference type="Proteomes" id="UP000027195"/>
    </source>
</evidence>
<sequence>MARSRHFPAAHSDDYKNNPIHIPDALLLASPPPTPALTRSSTPTDSPRVSPLLAPPPHQPRPRLSMRQDVAAAYDRRRDDDRDRSANDAQHPARRNMTAATLPRLTFDAMRNHPTPPTASELFNMFPVRDAPSGPSSNIPFGAQQRQFLASPPPSDTGSSPGRDSSPRSSGSQARKY</sequence>
<keyword evidence="3" id="KW-1185">Reference proteome</keyword>
<feature type="region of interest" description="Disordered" evidence="1">
    <location>
        <begin position="1"/>
        <end position="177"/>
    </location>
</feature>
<protein>
    <submittedName>
        <fullName evidence="2">Uncharacterized protein</fullName>
    </submittedName>
</protein>
<feature type="compositionally biased region" description="Low complexity" evidence="1">
    <location>
        <begin position="156"/>
        <end position="177"/>
    </location>
</feature>
<accession>A0A067MAP8</accession>
<reference evidence="3" key="1">
    <citation type="journal article" date="2014" name="Proc. Natl. Acad. Sci. U.S.A.">
        <title>Extensive sampling of basidiomycete genomes demonstrates inadequacy of the white-rot/brown-rot paradigm for wood decay fungi.</title>
        <authorList>
            <person name="Riley R."/>
            <person name="Salamov A.A."/>
            <person name="Brown D.W."/>
            <person name="Nagy L.G."/>
            <person name="Floudas D."/>
            <person name="Held B.W."/>
            <person name="Levasseur A."/>
            <person name="Lombard V."/>
            <person name="Morin E."/>
            <person name="Otillar R."/>
            <person name="Lindquist E.A."/>
            <person name="Sun H."/>
            <person name="LaButti K.M."/>
            <person name="Schmutz J."/>
            <person name="Jabbour D."/>
            <person name="Luo H."/>
            <person name="Baker S.E."/>
            <person name="Pisabarro A.G."/>
            <person name="Walton J.D."/>
            <person name="Blanchette R.A."/>
            <person name="Henrissat B."/>
            <person name="Martin F."/>
            <person name="Cullen D."/>
            <person name="Hibbett D.S."/>
            <person name="Grigoriev I.V."/>
        </authorList>
    </citation>
    <scope>NUCLEOTIDE SEQUENCE [LARGE SCALE GENOMIC DNA]</scope>
    <source>
        <strain evidence="3">FD-172 SS1</strain>
    </source>
</reference>
<feature type="compositionally biased region" description="Polar residues" evidence="1">
    <location>
        <begin position="134"/>
        <end position="148"/>
    </location>
</feature>
<organism evidence="2 3">
    <name type="scientific">Botryobasidium botryosum (strain FD-172 SS1)</name>
    <dbReference type="NCBI Taxonomy" id="930990"/>
    <lineage>
        <taxon>Eukaryota</taxon>
        <taxon>Fungi</taxon>
        <taxon>Dikarya</taxon>
        <taxon>Basidiomycota</taxon>
        <taxon>Agaricomycotina</taxon>
        <taxon>Agaricomycetes</taxon>
        <taxon>Cantharellales</taxon>
        <taxon>Botryobasidiaceae</taxon>
        <taxon>Botryobasidium</taxon>
    </lineage>
</organism>
<evidence type="ECO:0000313" key="2">
    <source>
        <dbReference type="EMBL" id="KDQ08927.1"/>
    </source>
</evidence>
<feature type="compositionally biased region" description="Basic and acidic residues" evidence="1">
    <location>
        <begin position="74"/>
        <end position="86"/>
    </location>
</feature>
<dbReference type="InParanoid" id="A0A067MAP8"/>
<proteinExistence type="predicted"/>
<name>A0A067MAP8_BOTB1</name>
<evidence type="ECO:0000256" key="1">
    <source>
        <dbReference type="SAM" id="MobiDB-lite"/>
    </source>
</evidence>
<gene>
    <name evidence="2" type="ORF">BOTBODRAFT_179410</name>
</gene>
<dbReference type="Proteomes" id="UP000027195">
    <property type="component" value="Unassembled WGS sequence"/>
</dbReference>
<dbReference type="AlphaFoldDB" id="A0A067MAP8"/>
<dbReference type="EMBL" id="KL198084">
    <property type="protein sequence ID" value="KDQ08927.1"/>
    <property type="molecule type" value="Genomic_DNA"/>
</dbReference>
<dbReference type="HOGENOM" id="CLU_1517644_0_0_1"/>